<gene>
    <name evidence="1" type="ORF">FRX31_026338</name>
</gene>
<keyword evidence="2" id="KW-1185">Reference proteome</keyword>
<dbReference type="Proteomes" id="UP000554482">
    <property type="component" value="Unassembled WGS sequence"/>
</dbReference>
<proteinExistence type="predicted"/>
<evidence type="ECO:0008006" key="3">
    <source>
        <dbReference type="Google" id="ProtNLM"/>
    </source>
</evidence>
<dbReference type="AlphaFoldDB" id="A0A7J6VIM9"/>
<dbReference type="EMBL" id="JABWDY010032596">
    <property type="protein sequence ID" value="KAF5184075.1"/>
    <property type="molecule type" value="Genomic_DNA"/>
</dbReference>
<reference evidence="1 2" key="1">
    <citation type="submission" date="2020-06" db="EMBL/GenBank/DDBJ databases">
        <title>Transcriptomic and genomic resources for Thalictrum thalictroides and T. hernandezii: Facilitating candidate gene discovery in an emerging model plant lineage.</title>
        <authorList>
            <person name="Arias T."/>
            <person name="Riano-Pachon D.M."/>
            <person name="Di Stilio V.S."/>
        </authorList>
    </citation>
    <scope>NUCLEOTIDE SEQUENCE [LARGE SCALE GENOMIC DNA]</scope>
    <source>
        <strain evidence="2">cv. WT478/WT964</strain>
        <tissue evidence="1">Leaves</tissue>
    </source>
</reference>
<comment type="caution">
    <text evidence="1">The sequence shown here is derived from an EMBL/GenBank/DDBJ whole genome shotgun (WGS) entry which is preliminary data.</text>
</comment>
<accession>A0A7J6VIM9</accession>
<name>A0A7J6VIM9_THATH</name>
<evidence type="ECO:0000313" key="2">
    <source>
        <dbReference type="Proteomes" id="UP000554482"/>
    </source>
</evidence>
<organism evidence="1 2">
    <name type="scientific">Thalictrum thalictroides</name>
    <name type="common">Rue-anemone</name>
    <name type="synonym">Anemone thalictroides</name>
    <dbReference type="NCBI Taxonomy" id="46969"/>
    <lineage>
        <taxon>Eukaryota</taxon>
        <taxon>Viridiplantae</taxon>
        <taxon>Streptophyta</taxon>
        <taxon>Embryophyta</taxon>
        <taxon>Tracheophyta</taxon>
        <taxon>Spermatophyta</taxon>
        <taxon>Magnoliopsida</taxon>
        <taxon>Ranunculales</taxon>
        <taxon>Ranunculaceae</taxon>
        <taxon>Thalictroideae</taxon>
        <taxon>Thalictrum</taxon>
    </lineage>
</organism>
<evidence type="ECO:0000313" key="1">
    <source>
        <dbReference type="EMBL" id="KAF5184075.1"/>
    </source>
</evidence>
<protein>
    <recommendedName>
        <fullName evidence="3">F-box associated domain-containing protein</fullName>
    </recommendedName>
</protein>
<sequence length="242" mass="27567">MSGFGVDVLTQEYKLVIILFYKEISSCSDVCESGSVMNEMRVCNLRGLTWRTRMGNVPNVLLEASQVFSYVFVSGCLHWSVIDQNFRLRIVSLHLGSEEFGDVETPGLDMLRDCKLKSDYFALWVLAESLSLVDSSRTQCVDIWLRTKSYNKNEHWMKLYSLRRELMDPYFSSSTVVQLLRYQKNAEILLQGNSSLVAYNAESNTVKLFSVAVERADSLKAYPFVGSLIAVRTLCGMQRSEI</sequence>
<dbReference type="OrthoDB" id="1894463at2759"/>